<dbReference type="InterPro" id="IPR037066">
    <property type="entry name" value="Plug_dom_sf"/>
</dbReference>
<dbReference type="Proteomes" id="UP000680038">
    <property type="component" value="Unassembled WGS sequence"/>
</dbReference>
<dbReference type="SUPFAM" id="SSF56935">
    <property type="entry name" value="Porins"/>
    <property type="match status" value="1"/>
</dbReference>
<organism evidence="13 14">
    <name type="scientific">Dyadobacter helix</name>
    <dbReference type="NCBI Taxonomy" id="2822344"/>
    <lineage>
        <taxon>Bacteria</taxon>
        <taxon>Pseudomonadati</taxon>
        <taxon>Bacteroidota</taxon>
        <taxon>Cytophagia</taxon>
        <taxon>Cytophagales</taxon>
        <taxon>Spirosomataceae</taxon>
        <taxon>Dyadobacter</taxon>
    </lineage>
</organism>
<keyword evidence="14" id="KW-1185">Reference proteome</keyword>
<dbReference type="EMBL" id="CAJRAF010000002">
    <property type="protein sequence ID" value="CAG5011981.1"/>
    <property type="molecule type" value="Genomic_DNA"/>
</dbReference>
<comment type="similarity">
    <text evidence="8 9">Belongs to the TonB-dependent receptor family.</text>
</comment>
<evidence type="ECO:0000259" key="12">
    <source>
        <dbReference type="Pfam" id="PF07715"/>
    </source>
</evidence>
<reference evidence="13" key="1">
    <citation type="submission" date="2021-04" db="EMBL/GenBank/DDBJ databases">
        <authorList>
            <person name="Rodrigo-Torres L."/>
            <person name="Arahal R. D."/>
            <person name="Lucena T."/>
        </authorList>
    </citation>
    <scope>NUCLEOTIDE SEQUENCE</scope>
    <source>
        <strain evidence="13">CECT 9275</strain>
    </source>
</reference>
<dbReference type="Gene3D" id="2.60.40.1120">
    <property type="entry name" value="Carboxypeptidase-like, regulatory domain"/>
    <property type="match status" value="1"/>
</dbReference>
<name>A0A916N848_9BACT</name>
<dbReference type="Pfam" id="PF13715">
    <property type="entry name" value="CarbopepD_reg_2"/>
    <property type="match status" value="1"/>
</dbReference>
<keyword evidence="13" id="KW-0675">Receptor</keyword>
<dbReference type="FunFam" id="2.60.40.1120:FF:000003">
    <property type="entry name" value="Outer membrane protein Omp121"/>
    <property type="match status" value="1"/>
</dbReference>
<evidence type="ECO:0000256" key="10">
    <source>
        <dbReference type="SAM" id="Phobius"/>
    </source>
</evidence>
<proteinExistence type="inferred from homology"/>
<evidence type="ECO:0000256" key="1">
    <source>
        <dbReference type="ARBA" id="ARBA00004571"/>
    </source>
</evidence>
<evidence type="ECO:0000256" key="6">
    <source>
        <dbReference type="ARBA" id="ARBA00023136"/>
    </source>
</evidence>
<feature type="domain" description="TonB-dependent receptor plug" evidence="12">
    <location>
        <begin position="233"/>
        <end position="340"/>
    </location>
</feature>
<keyword evidence="2 8" id="KW-0813">Transport</keyword>
<evidence type="ECO:0000256" key="2">
    <source>
        <dbReference type="ARBA" id="ARBA00022448"/>
    </source>
</evidence>
<dbReference type="RefSeq" id="WP_215241324.1">
    <property type="nucleotide sequence ID" value="NZ_CAJRAF010000002.1"/>
</dbReference>
<evidence type="ECO:0000256" key="7">
    <source>
        <dbReference type="ARBA" id="ARBA00023237"/>
    </source>
</evidence>
<protein>
    <submittedName>
        <fullName evidence="13">TonB-dependent receptor P3</fullName>
    </submittedName>
</protein>
<gene>
    <name evidence="13" type="ORF">DYBT9275_05069</name>
</gene>
<evidence type="ECO:0000256" key="3">
    <source>
        <dbReference type="ARBA" id="ARBA00022452"/>
    </source>
</evidence>
<feature type="domain" description="TonB-dependent receptor-like beta-barrel" evidence="11">
    <location>
        <begin position="509"/>
        <end position="927"/>
    </location>
</feature>
<evidence type="ECO:0000256" key="4">
    <source>
        <dbReference type="ARBA" id="ARBA00022692"/>
    </source>
</evidence>
<feature type="transmembrane region" description="Helical" evidence="10">
    <location>
        <begin position="12"/>
        <end position="35"/>
    </location>
</feature>
<dbReference type="InterPro" id="IPR039426">
    <property type="entry name" value="TonB-dep_rcpt-like"/>
</dbReference>
<accession>A0A916N848</accession>
<dbReference type="InterPro" id="IPR023996">
    <property type="entry name" value="TonB-dep_OMP_SusC/RagA"/>
</dbReference>
<keyword evidence="3 8" id="KW-1134">Transmembrane beta strand</keyword>
<dbReference type="InterPro" id="IPR000531">
    <property type="entry name" value="Beta-barrel_TonB"/>
</dbReference>
<evidence type="ECO:0000313" key="14">
    <source>
        <dbReference type="Proteomes" id="UP000680038"/>
    </source>
</evidence>
<dbReference type="Pfam" id="PF07715">
    <property type="entry name" value="Plug"/>
    <property type="match status" value="1"/>
</dbReference>
<keyword evidence="10" id="KW-1133">Transmembrane helix</keyword>
<dbReference type="GO" id="GO:0009279">
    <property type="term" value="C:cell outer membrane"/>
    <property type="evidence" value="ECO:0007669"/>
    <property type="project" value="UniProtKB-SubCell"/>
</dbReference>
<keyword evidence="7 8" id="KW-0998">Cell outer membrane</keyword>
<keyword evidence="5 9" id="KW-0798">TonB box</keyword>
<evidence type="ECO:0000259" key="11">
    <source>
        <dbReference type="Pfam" id="PF00593"/>
    </source>
</evidence>
<evidence type="ECO:0000256" key="8">
    <source>
        <dbReference type="PROSITE-ProRule" id="PRU01360"/>
    </source>
</evidence>
<evidence type="ECO:0000256" key="5">
    <source>
        <dbReference type="ARBA" id="ARBA00023077"/>
    </source>
</evidence>
<evidence type="ECO:0000313" key="13">
    <source>
        <dbReference type="EMBL" id="CAG5011981.1"/>
    </source>
</evidence>
<comment type="subcellular location">
    <subcellularLocation>
        <location evidence="1 8">Cell outer membrane</location>
        <topology evidence="1 8">Multi-pass membrane protein</topology>
    </subcellularLocation>
</comment>
<dbReference type="PROSITE" id="PS52016">
    <property type="entry name" value="TONB_DEPENDENT_REC_3"/>
    <property type="match status" value="1"/>
</dbReference>
<dbReference type="Gene3D" id="2.40.170.20">
    <property type="entry name" value="TonB-dependent receptor, beta-barrel domain"/>
    <property type="match status" value="1"/>
</dbReference>
<dbReference type="Pfam" id="PF00593">
    <property type="entry name" value="TonB_dep_Rec_b-barrel"/>
    <property type="match status" value="1"/>
</dbReference>
<dbReference type="Gene3D" id="2.170.130.10">
    <property type="entry name" value="TonB-dependent receptor, plug domain"/>
    <property type="match status" value="1"/>
</dbReference>
<dbReference type="SUPFAM" id="SSF49464">
    <property type="entry name" value="Carboxypeptidase regulatory domain-like"/>
    <property type="match status" value="1"/>
</dbReference>
<keyword evidence="6 8" id="KW-0472">Membrane</keyword>
<dbReference type="InterPro" id="IPR036942">
    <property type="entry name" value="Beta-barrel_TonB_sf"/>
</dbReference>
<dbReference type="NCBIfam" id="TIGR04056">
    <property type="entry name" value="OMP_RagA_SusC"/>
    <property type="match status" value="1"/>
</dbReference>
<dbReference type="AlphaFoldDB" id="A0A916N848"/>
<dbReference type="InterPro" id="IPR008969">
    <property type="entry name" value="CarboxyPept-like_regulatory"/>
</dbReference>
<dbReference type="InterPro" id="IPR012910">
    <property type="entry name" value="Plug_dom"/>
</dbReference>
<evidence type="ECO:0000256" key="9">
    <source>
        <dbReference type="RuleBase" id="RU003357"/>
    </source>
</evidence>
<dbReference type="InterPro" id="IPR023997">
    <property type="entry name" value="TonB-dep_OMP_SusC/RagA_CS"/>
</dbReference>
<comment type="caution">
    <text evidence="13">The sequence shown here is derived from an EMBL/GenBank/DDBJ whole genome shotgun (WGS) entry which is preliminary data.</text>
</comment>
<keyword evidence="4 8" id="KW-0812">Transmembrane</keyword>
<dbReference type="NCBIfam" id="TIGR04057">
    <property type="entry name" value="SusC_RagA_signa"/>
    <property type="match status" value="1"/>
</dbReference>
<sequence length="1158" mass="125319">MRKPLQNNALWLKVMRISIIQAIVMVMFTGITYAVSTKAQVLDKLVSLRVDNQEVTAALQKLEKQSSIKFVFSPQVIKSGQKVTANYENERLGALLDKLLTPLHIKYEVSGKYILLSDKNPLNSSRLFPKTEQPENRDPNLLTVKGKVKDERGEDLPGVSVLIKGTQQGTITDVNGNFELEVTDKATILVFSFLGYKSQELPVGDRVVFNLSLEPSDQALSEVVVIGYGTSRKKELVGSVDMVNAKDAGSTTATNPSQLLIGKSAGVQVLQSNGTPGSDAQILIRGTGSFTGVDPLYVIDGIQGSKTMFNTLGTQDIENITILKDASSTAIYGSAAANGVVIITTRKGRSGTPKINFNSQWGVAKAWKKLDLLNASQYVDLLKDFAATTNSVLPAKFNTSEVLQDRADWQNEIFRSALVSQNDINISGGSEKVNYNFSLSYINQQAIVKNYTDKRVNARFSLDETLGRFHLGQALNIRYVKDVGQLASISDAVYYAPYKPIFDSSVLGGYSNTTNVDDFSNGNNPLAAINLNKPVTSGFVFFPQVFAEVDLFAGLRFRTQLSAEIGGGKTNSYQYAYAGGNNLTQPQQATLGYNSYSFYTIENYFSYNRTFGNHNISATIGNSYLDPGHSSGLNATGTSIPNNSIQNISVAQSQAVTGTSYGYARSSIISYFGRAVYSFQDKYILSGSYRRDGASNFGANNRFGNFYGLGVAWRFIDEDFLKSSLNFLSDGKLRVGLGRTGNNTIPTTGVTSVLTFSGSPNGNLVYSLGTNEGFYPGTTINTLSNPNIKWESTDQTDVGLDLAFLNNKLSVTIDWYNRKSSGLLVSVPVAGSTGASNSGGQPSKYANAASAQNKGIEFTVGYRGGNEKGLTYNVSANLAYNKNVVNSLGSEFAAPIQAGAFSNLPTFTYTAAGSPIGSFYGYNVDHVAKDQAEIDALNKMAAEKSGDAATVYQAGLLPGDFIFKDIDGDGKVTSTDQKILGNPIPKYVYGFNAGVNFMSFDLNLVVSGVAGLKLLNAFKFVTENESTGHNASTAILDRWQKPGDVASLPRAGQSATGDGNLRPSDWWLESGNYLRLRNVTLGYTLPQQVISGIGNGKIFNKIRIYVAAQNLLTVTKYKGYDPEVSTQNGGSYIFSRGIDDRLQLPQPRTFLCGLQLGF</sequence>